<sequence>MALSTLARFFCKPTPHLRKLSLATSSKSSSGVPPNFLGGCAPSLRRLDLSLASSSIWESLPFGSTSLTNLKLRPTQLHQRPALDDFLDALARMPTLRVLGLGGAIPRPVDSGVSSLRLSPASVSGELYYFDIYEHSLNGPQFTFCFASDAGLILEFCDPAISIRDFVDTFHTRFDLSTLKSLQIQDTTSMEKSTWLTTLSQLPNVRTIEFRLCSIEGFVEALNVRREEGSGQMHFSALSCISLEAVHFNPDEPEEEEDSTAQRTINGLIEALGWRVEQRPDFLLHIKRCAAFFEEDCARIKAGVPSLKVFWDGFTDAETWEDLHAL</sequence>
<dbReference type="SUPFAM" id="SSF52047">
    <property type="entry name" value="RNI-like"/>
    <property type="match status" value="1"/>
</dbReference>
<comment type="caution">
    <text evidence="1">The sequence shown here is derived from an EMBL/GenBank/DDBJ whole genome shotgun (WGS) entry which is preliminary data.</text>
</comment>
<gene>
    <name evidence="1" type="ORF">FA13DRAFT_1709491</name>
</gene>
<name>A0A4Y7TBG2_COPMI</name>
<proteinExistence type="predicted"/>
<protein>
    <recommendedName>
        <fullName evidence="3">F-box domain-containing protein</fullName>
    </recommendedName>
</protein>
<evidence type="ECO:0000313" key="1">
    <source>
        <dbReference type="EMBL" id="TEB31513.1"/>
    </source>
</evidence>
<reference evidence="1 2" key="1">
    <citation type="journal article" date="2019" name="Nat. Ecol. Evol.">
        <title>Megaphylogeny resolves global patterns of mushroom evolution.</title>
        <authorList>
            <person name="Varga T."/>
            <person name="Krizsan K."/>
            <person name="Foldi C."/>
            <person name="Dima B."/>
            <person name="Sanchez-Garcia M."/>
            <person name="Sanchez-Ramirez S."/>
            <person name="Szollosi G.J."/>
            <person name="Szarkandi J.G."/>
            <person name="Papp V."/>
            <person name="Albert L."/>
            <person name="Andreopoulos W."/>
            <person name="Angelini C."/>
            <person name="Antonin V."/>
            <person name="Barry K.W."/>
            <person name="Bougher N.L."/>
            <person name="Buchanan P."/>
            <person name="Buyck B."/>
            <person name="Bense V."/>
            <person name="Catcheside P."/>
            <person name="Chovatia M."/>
            <person name="Cooper J."/>
            <person name="Damon W."/>
            <person name="Desjardin D."/>
            <person name="Finy P."/>
            <person name="Geml J."/>
            <person name="Haridas S."/>
            <person name="Hughes K."/>
            <person name="Justo A."/>
            <person name="Karasinski D."/>
            <person name="Kautmanova I."/>
            <person name="Kiss B."/>
            <person name="Kocsube S."/>
            <person name="Kotiranta H."/>
            <person name="LaButti K.M."/>
            <person name="Lechner B.E."/>
            <person name="Liimatainen K."/>
            <person name="Lipzen A."/>
            <person name="Lukacs Z."/>
            <person name="Mihaltcheva S."/>
            <person name="Morgado L.N."/>
            <person name="Niskanen T."/>
            <person name="Noordeloos M.E."/>
            <person name="Ohm R.A."/>
            <person name="Ortiz-Santana B."/>
            <person name="Ovrebo C."/>
            <person name="Racz N."/>
            <person name="Riley R."/>
            <person name="Savchenko A."/>
            <person name="Shiryaev A."/>
            <person name="Soop K."/>
            <person name="Spirin V."/>
            <person name="Szebenyi C."/>
            <person name="Tomsovsky M."/>
            <person name="Tulloss R.E."/>
            <person name="Uehling J."/>
            <person name="Grigoriev I.V."/>
            <person name="Vagvolgyi C."/>
            <person name="Papp T."/>
            <person name="Martin F.M."/>
            <person name="Miettinen O."/>
            <person name="Hibbett D.S."/>
            <person name="Nagy L.G."/>
        </authorList>
    </citation>
    <scope>NUCLEOTIDE SEQUENCE [LARGE SCALE GENOMIC DNA]</scope>
    <source>
        <strain evidence="1 2">FP101781</strain>
    </source>
</reference>
<dbReference type="Proteomes" id="UP000298030">
    <property type="component" value="Unassembled WGS sequence"/>
</dbReference>
<accession>A0A4Y7TBG2</accession>
<evidence type="ECO:0000313" key="2">
    <source>
        <dbReference type="Proteomes" id="UP000298030"/>
    </source>
</evidence>
<evidence type="ECO:0008006" key="3">
    <source>
        <dbReference type="Google" id="ProtNLM"/>
    </source>
</evidence>
<dbReference type="InterPro" id="IPR032675">
    <property type="entry name" value="LRR_dom_sf"/>
</dbReference>
<dbReference type="EMBL" id="QPFP01000018">
    <property type="protein sequence ID" value="TEB31513.1"/>
    <property type="molecule type" value="Genomic_DNA"/>
</dbReference>
<organism evidence="1 2">
    <name type="scientific">Coprinellus micaceus</name>
    <name type="common">Glistening ink-cap mushroom</name>
    <name type="synonym">Coprinus micaceus</name>
    <dbReference type="NCBI Taxonomy" id="71717"/>
    <lineage>
        <taxon>Eukaryota</taxon>
        <taxon>Fungi</taxon>
        <taxon>Dikarya</taxon>
        <taxon>Basidiomycota</taxon>
        <taxon>Agaricomycotina</taxon>
        <taxon>Agaricomycetes</taxon>
        <taxon>Agaricomycetidae</taxon>
        <taxon>Agaricales</taxon>
        <taxon>Agaricineae</taxon>
        <taxon>Psathyrellaceae</taxon>
        <taxon>Coprinellus</taxon>
    </lineage>
</organism>
<keyword evidence="2" id="KW-1185">Reference proteome</keyword>
<dbReference type="Gene3D" id="3.80.10.10">
    <property type="entry name" value="Ribonuclease Inhibitor"/>
    <property type="match status" value="1"/>
</dbReference>
<dbReference type="AlphaFoldDB" id="A0A4Y7TBG2"/>
<dbReference type="OrthoDB" id="2994206at2759"/>